<comment type="caution">
    <text evidence="1">The sequence shown here is derived from an EMBL/GenBank/DDBJ whole genome shotgun (WGS) entry which is preliminary data.</text>
</comment>
<dbReference type="AlphaFoldDB" id="A0A431UGY0"/>
<accession>A0A431UGY0</accession>
<name>A0A431UGY0_9BACI</name>
<protein>
    <submittedName>
        <fullName evidence="1">Uncharacterized protein</fullName>
    </submittedName>
</protein>
<evidence type="ECO:0000313" key="1">
    <source>
        <dbReference type="EMBL" id="RTQ88924.1"/>
    </source>
</evidence>
<organism evidence="1 2">
    <name type="scientific">Lysinibacillus telephonicus</name>
    <dbReference type="NCBI Taxonomy" id="1714840"/>
    <lineage>
        <taxon>Bacteria</taxon>
        <taxon>Bacillati</taxon>
        <taxon>Bacillota</taxon>
        <taxon>Bacilli</taxon>
        <taxon>Bacillales</taxon>
        <taxon>Bacillaceae</taxon>
        <taxon>Lysinibacillus</taxon>
    </lineage>
</organism>
<dbReference type="EMBL" id="RXNR01000071">
    <property type="protein sequence ID" value="RTQ88924.1"/>
    <property type="molecule type" value="Genomic_DNA"/>
</dbReference>
<evidence type="ECO:0000313" key="2">
    <source>
        <dbReference type="Proteomes" id="UP000276349"/>
    </source>
</evidence>
<reference evidence="1 2" key="1">
    <citation type="submission" date="2018-12" db="EMBL/GenBank/DDBJ databases">
        <authorList>
            <person name="Yu L."/>
        </authorList>
    </citation>
    <scope>NUCLEOTIDE SEQUENCE [LARGE SCALE GENOMIC DNA]</scope>
    <source>
        <strain evidence="1 2">S5H2222</strain>
    </source>
</reference>
<sequence length="137" mass="15993">MKRWGILVLLIIVIPLFLNGNRQTVLIKLYAEEWGIHIPIPKDSEELWGSEASFNGDGEWINVFSYGTELNLINSGMKLITEESVSKVNSQIKNFIQTTILLYRDEKLTKNLNRFKLKRKWVIIIFINQKITEMIIL</sequence>
<dbReference type="OrthoDB" id="2456373at2"/>
<dbReference type="RefSeq" id="WP_126295800.1">
    <property type="nucleotide sequence ID" value="NZ_CP155468.1"/>
</dbReference>
<proteinExistence type="predicted"/>
<dbReference type="Proteomes" id="UP000276349">
    <property type="component" value="Unassembled WGS sequence"/>
</dbReference>
<gene>
    <name evidence="1" type="ORF">EKG35_17305</name>
</gene>
<keyword evidence="2" id="KW-1185">Reference proteome</keyword>